<evidence type="ECO:0000256" key="1">
    <source>
        <dbReference type="SAM" id="MobiDB-lite"/>
    </source>
</evidence>
<dbReference type="Proteomes" id="UP000053825">
    <property type="component" value="Unassembled WGS sequence"/>
</dbReference>
<sequence>MQCRVRRRRRRTSPERRLGTRVRRPTEARFDCRPTPNPKLNSTPLCSTYPLSPSVPHRDKGWFGAQRA</sequence>
<reference evidence="2 3" key="1">
    <citation type="submission" date="2015-07" db="EMBL/GenBank/DDBJ databases">
        <title>The genome of Habropoda laboriosa.</title>
        <authorList>
            <person name="Pan H."/>
            <person name="Kapheim K."/>
        </authorList>
    </citation>
    <scope>NUCLEOTIDE SEQUENCE [LARGE SCALE GENOMIC DNA]</scope>
    <source>
        <strain evidence="2">0110345459</strain>
    </source>
</reference>
<proteinExistence type="predicted"/>
<dbReference type="EMBL" id="KQ414621">
    <property type="protein sequence ID" value="KOC67591.1"/>
    <property type="molecule type" value="Genomic_DNA"/>
</dbReference>
<evidence type="ECO:0000313" key="3">
    <source>
        <dbReference type="Proteomes" id="UP000053825"/>
    </source>
</evidence>
<protein>
    <submittedName>
        <fullName evidence="2">Uncharacterized protein</fullName>
    </submittedName>
</protein>
<name>A0A0L7RA09_9HYME</name>
<feature type="region of interest" description="Disordered" evidence="1">
    <location>
        <begin position="1"/>
        <end position="45"/>
    </location>
</feature>
<keyword evidence="3" id="KW-1185">Reference proteome</keyword>
<feature type="compositionally biased region" description="Basic residues" evidence="1">
    <location>
        <begin position="1"/>
        <end position="11"/>
    </location>
</feature>
<organism evidence="2 3">
    <name type="scientific">Habropoda laboriosa</name>
    <dbReference type="NCBI Taxonomy" id="597456"/>
    <lineage>
        <taxon>Eukaryota</taxon>
        <taxon>Metazoa</taxon>
        <taxon>Ecdysozoa</taxon>
        <taxon>Arthropoda</taxon>
        <taxon>Hexapoda</taxon>
        <taxon>Insecta</taxon>
        <taxon>Pterygota</taxon>
        <taxon>Neoptera</taxon>
        <taxon>Endopterygota</taxon>
        <taxon>Hymenoptera</taxon>
        <taxon>Apocrita</taxon>
        <taxon>Aculeata</taxon>
        <taxon>Apoidea</taxon>
        <taxon>Anthophila</taxon>
        <taxon>Apidae</taxon>
        <taxon>Habropoda</taxon>
    </lineage>
</organism>
<feature type="compositionally biased region" description="Basic and acidic residues" evidence="1">
    <location>
        <begin position="12"/>
        <end position="32"/>
    </location>
</feature>
<accession>A0A0L7RA09</accession>
<gene>
    <name evidence="2" type="ORF">WH47_10366</name>
</gene>
<evidence type="ECO:0000313" key="2">
    <source>
        <dbReference type="EMBL" id="KOC67591.1"/>
    </source>
</evidence>
<dbReference type="AlphaFoldDB" id="A0A0L7RA09"/>